<gene>
    <name evidence="1" type="ORF">SULPSESMR1_01060</name>
</gene>
<dbReference type="KEGG" id="spse:SULPSESMR1_01060"/>
<evidence type="ECO:0000313" key="2">
    <source>
        <dbReference type="Proteomes" id="UP000199754"/>
    </source>
</evidence>
<name>A0A221JYS4_9RHOB</name>
<dbReference type="InterPro" id="IPR021848">
    <property type="entry name" value="HODM_asu-like"/>
</dbReference>
<dbReference type="RefSeq" id="WP_089419869.1">
    <property type="nucleotide sequence ID" value="NZ_CP022415.1"/>
</dbReference>
<protein>
    <recommendedName>
        <fullName evidence="3">DUF3445 domain-containing protein</fullName>
    </recommendedName>
</protein>
<dbReference type="Proteomes" id="UP000199754">
    <property type="component" value="Chromosome"/>
</dbReference>
<sequence length="243" mass="27476">MTILHRSIPYDVTPRALPGIQPVKEPWLRVDEAYAGQMARRITLLETKAADVLYLEPPACPAAEELLDMVLGLLPDLGFAHDGDTVTCPDGRRVTVDRSDPMATLGRLVQCDFVLLDKRGDEHVLTGAVLCFPASWRLDEKAGRPMVAIHTPVASYDDNIAKRVQRLFDGIQPDRPLWRFNGLWYVDPELHQPRSATEPRRQRDGAEYFRSERQTLIRLPKSRTVVFAIHTYLVRAQDVPKGS</sequence>
<accession>A0A221JYS4</accession>
<dbReference type="STRING" id="1402135.SAMN05444149_105290"/>
<evidence type="ECO:0008006" key="3">
    <source>
        <dbReference type="Google" id="ProtNLM"/>
    </source>
</evidence>
<keyword evidence="2" id="KW-1185">Reference proteome</keyword>
<reference evidence="1 2" key="1">
    <citation type="submission" date="2017-07" db="EMBL/GenBank/DDBJ databases">
        <title>Genome Sequence of Sulfitobacter pseudonitzschiae Strain SMR1 Isolated from a culture of the Diatom Skeletonema marinoi.</title>
        <authorList>
            <person name="Topel M."/>
            <person name="Pinder M.I.M."/>
            <person name="Johansson O.N."/>
            <person name="Kourtchenko O."/>
            <person name="Godhe A."/>
            <person name="Clarke A.K."/>
        </authorList>
    </citation>
    <scope>NUCLEOTIDE SEQUENCE [LARGE SCALE GENOMIC DNA]</scope>
    <source>
        <strain evidence="1 2">SMR1</strain>
    </source>
</reference>
<dbReference type="AlphaFoldDB" id="A0A221JYS4"/>
<proteinExistence type="predicted"/>
<organism evidence="1 2">
    <name type="scientific">Pseudosulfitobacter pseudonitzschiae</name>
    <dbReference type="NCBI Taxonomy" id="1402135"/>
    <lineage>
        <taxon>Bacteria</taxon>
        <taxon>Pseudomonadati</taxon>
        <taxon>Pseudomonadota</taxon>
        <taxon>Alphaproteobacteria</taxon>
        <taxon>Rhodobacterales</taxon>
        <taxon>Roseobacteraceae</taxon>
        <taxon>Pseudosulfitobacter</taxon>
    </lineage>
</organism>
<dbReference type="OrthoDB" id="5242510at2"/>
<dbReference type="Pfam" id="PF11927">
    <property type="entry name" value="HODM_asu-like"/>
    <property type="match status" value="1"/>
</dbReference>
<evidence type="ECO:0000313" key="1">
    <source>
        <dbReference type="EMBL" id="ASM71886.1"/>
    </source>
</evidence>
<dbReference type="EMBL" id="CP022415">
    <property type="protein sequence ID" value="ASM71886.1"/>
    <property type="molecule type" value="Genomic_DNA"/>
</dbReference>